<feature type="domain" description="UBC core" evidence="1">
    <location>
        <begin position="8"/>
        <end position="162"/>
    </location>
</feature>
<dbReference type="SUPFAM" id="SSF54495">
    <property type="entry name" value="UBC-like"/>
    <property type="match status" value="1"/>
</dbReference>
<dbReference type="Proteomes" id="UP000232323">
    <property type="component" value="Unassembled WGS sequence"/>
</dbReference>
<evidence type="ECO:0000259" key="1">
    <source>
        <dbReference type="PROSITE" id="PS50127"/>
    </source>
</evidence>
<comment type="caution">
    <text evidence="2">The sequence shown here is derived from an EMBL/GenBank/DDBJ whole genome shotgun (WGS) entry which is preliminary data.</text>
</comment>
<organism evidence="2 3">
    <name type="scientific">Chlamydomonas eustigma</name>
    <dbReference type="NCBI Taxonomy" id="1157962"/>
    <lineage>
        <taxon>Eukaryota</taxon>
        <taxon>Viridiplantae</taxon>
        <taxon>Chlorophyta</taxon>
        <taxon>core chlorophytes</taxon>
        <taxon>Chlorophyceae</taxon>
        <taxon>CS clade</taxon>
        <taxon>Chlamydomonadales</taxon>
        <taxon>Chlamydomonadaceae</taxon>
        <taxon>Chlamydomonas</taxon>
    </lineage>
</organism>
<dbReference type="PANTHER" id="PTHR24067">
    <property type="entry name" value="UBIQUITIN-CONJUGATING ENZYME E2"/>
    <property type="match status" value="1"/>
</dbReference>
<dbReference type="EMBL" id="BEGY01000003">
    <property type="protein sequence ID" value="GAX73321.1"/>
    <property type="molecule type" value="Genomic_DNA"/>
</dbReference>
<accession>A0A250WR99</accession>
<dbReference type="InterPro" id="IPR000608">
    <property type="entry name" value="UBC"/>
</dbReference>
<dbReference type="Gene3D" id="3.10.110.10">
    <property type="entry name" value="Ubiquitin Conjugating Enzyme"/>
    <property type="match status" value="1"/>
</dbReference>
<dbReference type="SMART" id="SM00212">
    <property type="entry name" value="UBCc"/>
    <property type="match status" value="1"/>
</dbReference>
<evidence type="ECO:0000313" key="3">
    <source>
        <dbReference type="Proteomes" id="UP000232323"/>
    </source>
</evidence>
<dbReference type="AlphaFoldDB" id="A0A250WR99"/>
<dbReference type="CDD" id="cd23808">
    <property type="entry name" value="UBCc_UBE2W"/>
    <property type="match status" value="1"/>
</dbReference>
<dbReference type="OrthoDB" id="406833at2759"/>
<dbReference type="InterPro" id="IPR016135">
    <property type="entry name" value="UBQ-conjugating_enzyme/RWD"/>
</dbReference>
<dbReference type="PROSITE" id="PS50127">
    <property type="entry name" value="UBC_2"/>
    <property type="match status" value="1"/>
</dbReference>
<keyword evidence="3" id="KW-1185">Reference proteome</keyword>
<dbReference type="InterPro" id="IPR050113">
    <property type="entry name" value="Ub_conjugating_enzyme"/>
</dbReference>
<name>A0A250WR99_9CHLO</name>
<evidence type="ECO:0000313" key="2">
    <source>
        <dbReference type="EMBL" id="GAX73321.1"/>
    </source>
</evidence>
<reference evidence="2 3" key="1">
    <citation type="submission" date="2017-08" db="EMBL/GenBank/DDBJ databases">
        <title>Acidophilic green algal genome provides insights into adaptation to an acidic environment.</title>
        <authorList>
            <person name="Hirooka S."/>
            <person name="Hirose Y."/>
            <person name="Kanesaki Y."/>
            <person name="Higuchi S."/>
            <person name="Fujiwara T."/>
            <person name="Onuma R."/>
            <person name="Era A."/>
            <person name="Ohbayashi R."/>
            <person name="Uzuka A."/>
            <person name="Nozaki H."/>
            <person name="Yoshikawa H."/>
            <person name="Miyagishima S.Y."/>
        </authorList>
    </citation>
    <scope>NUCLEOTIDE SEQUENCE [LARGE SCALE GENOMIC DNA]</scope>
    <source>
        <strain evidence="2 3">NIES-2499</strain>
    </source>
</reference>
<dbReference type="Pfam" id="PF00179">
    <property type="entry name" value="UQ_con"/>
    <property type="match status" value="1"/>
</dbReference>
<proteinExistence type="predicted"/>
<sequence length="162" mass="18177">MGTSLTPIAARRIQSELKDWTNNPPEGFLLESCEPMTTWVIMMKGPETPPGAERLYDGKVFRLQVKFPDRYPMESPEVIFLSVAPIHPHIYSNGHICLDILYDNNDGGWSPALTVNKVCLSVRSMLASNTENSKPQGDAEYVARVGSKSPKATRWVFHDDRV</sequence>
<dbReference type="STRING" id="1157962.A0A250WR99"/>
<gene>
    <name evidence="2" type="ORF">CEUSTIGMA_g775.t1</name>
</gene>
<protein>
    <recommendedName>
        <fullName evidence="1">UBC core domain-containing protein</fullName>
    </recommendedName>
</protein>